<evidence type="ECO:0000313" key="3">
    <source>
        <dbReference type="Proteomes" id="UP001335648"/>
    </source>
</evidence>
<accession>A0AAN8BEV0</accession>
<dbReference type="GO" id="GO:0046982">
    <property type="term" value="F:protein heterodimerization activity"/>
    <property type="evidence" value="ECO:0007669"/>
    <property type="project" value="InterPro"/>
</dbReference>
<dbReference type="AlphaFoldDB" id="A0AAN8BEV0"/>
<dbReference type="Proteomes" id="UP001335648">
    <property type="component" value="Unassembled WGS sequence"/>
</dbReference>
<proteinExistence type="predicted"/>
<dbReference type="SUPFAM" id="SSF47113">
    <property type="entry name" value="Histone-fold"/>
    <property type="match status" value="1"/>
</dbReference>
<dbReference type="InterPro" id="IPR009072">
    <property type="entry name" value="Histone-fold"/>
</dbReference>
<dbReference type="Gene3D" id="1.10.20.10">
    <property type="entry name" value="Histone, subunit A"/>
    <property type="match status" value="1"/>
</dbReference>
<sequence>MKGPGVVGPNISDPEEHAHWTDLLWQPDFHSPSITVLCSCSCPASKMNQAKRVTIMPKDIQLARRIRREGLD</sequence>
<protein>
    <recommendedName>
        <fullName evidence="1">Core Histone H2A/H2B/H3 domain-containing protein</fullName>
    </recommendedName>
</protein>
<evidence type="ECO:0000313" key="2">
    <source>
        <dbReference type="EMBL" id="KAK5883591.1"/>
    </source>
</evidence>
<organism evidence="2 3">
    <name type="scientific">Champsocephalus esox</name>
    <name type="common">pike icefish</name>
    <dbReference type="NCBI Taxonomy" id="159716"/>
    <lineage>
        <taxon>Eukaryota</taxon>
        <taxon>Metazoa</taxon>
        <taxon>Chordata</taxon>
        <taxon>Craniata</taxon>
        <taxon>Vertebrata</taxon>
        <taxon>Euteleostomi</taxon>
        <taxon>Actinopterygii</taxon>
        <taxon>Neopterygii</taxon>
        <taxon>Teleostei</taxon>
        <taxon>Neoteleostei</taxon>
        <taxon>Acanthomorphata</taxon>
        <taxon>Eupercaria</taxon>
        <taxon>Perciformes</taxon>
        <taxon>Notothenioidei</taxon>
        <taxon>Channichthyidae</taxon>
        <taxon>Champsocephalus</taxon>
    </lineage>
</organism>
<evidence type="ECO:0000259" key="1">
    <source>
        <dbReference type="Pfam" id="PF00125"/>
    </source>
</evidence>
<dbReference type="Pfam" id="PF00125">
    <property type="entry name" value="Histone"/>
    <property type="match status" value="1"/>
</dbReference>
<dbReference type="InterPro" id="IPR007125">
    <property type="entry name" value="H2A/H2B/H3"/>
</dbReference>
<reference evidence="2 3" key="1">
    <citation type="journal article" date="2023" name="Mol. Biol. Evol.">
        <title>Genomics of Secondarily Temperate Adaptation in the Only Non-Antarctic Icefish.</title>
        <authorList>
            <person name="Rivera-Colon A.G."/>
            <person name="Rayamajhi N."/>
            <person name="Minhas B.F."/>
            <person name="Madrigal G."/>
            <person name="Bilyk K.T."/>
            <person name="Yoon V."/>
            <person name="Hune M."/>
            <person name="Gregory S."/>
            <person name="Cheng C.H.C."/>
            <person name="Catchen J.M."/>
        </authorList>
    </citation>
    <scope>NUCLEOTIDE SEQUENCE [LARGE SCALE GENOMIC DNA]</scope>
    <source>
        <strain evidence="2">JC2023a</strain>
    </source>
</reference>
<gene>
    <name evidence="2" type="ORF">CesoFtcFv8_019899</name>
</gene>
<feature type="domain" description="Core Histone H2A/H2B/H3" evidence="1">
    <location>
        <begin position="47"/>
        <end position="66"/>
    </location>
</feature>
<keyword evidence="3" id="KW-1185">Reference proteome</keyword>
<dbReference type="GO" id="GO:0003677">
    <property type="term" value="F:DNA binding"/>
    <property type="evidence" value="ECO:0007669"/>
    <property type="project" value="InterPro"/>
</dbReference>
<comment type="caution">
    <text evidence="2">The sequence shown here is derived from an EMBL/GenBank/DDBJ whole genome shotgun (WGS) entry which is preliminary data.</text>
</comment>
<dbReference type="EMBL" id="JAULUE010002061">
    <property type="protein sequence ID" value="KAK5883591.1"/>
    <property type="molecule type" value="Genomic_DNA"/>
</dbReference>
<name>A0AAN8BEV0_9TELE</name>